<evidence type="ECO:0000259" key="2">
    <source>
        <dbReference type="PROSITE" id="PS50209"/>
    </source>
</evidence>
<evidence type="ECO:0000259" key="1">
    <source>
        <dbReference type="PROSITE" id="PS50017"/>
    </source>
</evidence>
<sequence>MDVDRVFALHIHDLEYIDIDEILKDLLKKGMLKNGEYYEVAKKSSSEKRLFLTERILHKGEDAFPTFLTCLRERNHSKLADEMDRDRSELLKSPRDIIRARKDFLMDHLDVDRVAMDLFESGVLTSGDRDEVTALRELTQRRTVLLAKLLAKIDSRNFEMLLKALVTAGQSDVSKDLRTQWEAVDKGKPDLAISLLSEMPSDDDIWEMAGKLQDIWEKLGEKLGVCQEKLEEIKKLRNSLQDTTYSVLREWRKSSPPGRYTFGALREALQELGLKRKADEIIDVICRKKCDEVKGSI</sequence>
<organism evidence="3">
    <name type="scientific">Darwinula stevensoni</name>
    <dbReference type="NCBI Taxonomy" id="69355"/>
    <lineage>
        <taxon>Eukaryota</taxon>
        <taxon>Metazoa</taxon>
        <taxon>Ecdysozoa</taxon>
        <taxon>Arthropoda</taxon>
        <taxon>Crustacea</taxon>
        <taxon>Oligostraca</taxon>
        <taxon>Ostracoda</taxon>
        <taxon>Podocopa</taxon>
        <taxon>Podocopida</taxon>
        <taxon>Darwinulocopina</taxon>
        <taxon>Darwinuloidea</taxon>
        <taxon>Darwinulidae</taxon>
        <taxon>Darwinula</taxon>
    </lineage>
</organism>
<dbReference type="Gene3D" id="1.10.533.10">
    <property type="entry name" value="Death Domain, Fas"/>
    <property type="match status" value="3"/>
</dbReference>
<dbReference type="InterPro" id="IPR011029">
    <property type="entry name" value="DEATH-like_dom_sf"/>
</dbReference>
<dbReference type="InterPro" id="IPR001315">
    <property type="entry name" value="CARD"/>
</dbReference>
<dbReference type="GO" id="GO:0007165">
    <property type="term" value="P:signal transduction"/>
    <property type="evidence" value="ECO:0007669"/>
    <property type="project" value="InterPro"/>
</dbReference>
<feature type="domain" description="CARD" evidence="2">
    <location>
        <begin position="90"/>
        <end position="180"/>
    </location>
</feature>
<feature type="domain" description="Death" evidence="1">
    <location>
        <begin position="216"/>
        <end position="285"/>
    </location>
</feature>
<accession>A0A7R8X6C5</accession>
<keyword evidence="4" id="KW-1185">Reference proteome</keyword>
<dbReference type="Pfam" id="PF00531">
    <property type="entry name" value="Death"/>
    <property type="match status" value="1"/>
</dbReference>
<gene>
    <name evidence="3" type="ORF">DSTB1V02_LOCUS1508</name>
</gene>
<dbReference type="Pfam" id="PF00619">
    <property type="entry name" value="CARD"/>
    <property type="match status" value="1"/>
</dbReference>
<dbReference type="EMBL" id="LR899661">
    <property type="protein sequence ID" value="CAD7241520.1"/>
    <property type="molecule type" value="Genomic_DNA"/>
</dbReference>
<evidence type="ECO:0000313" key="3">
    <source>
        <dbReference type="EMBL" id="CAD7241520.1"/>
    </source>
</evidence>
<dbReference type="SMART" id="SM00114">
    <property type="entry name" value="CARD"/>
    <property type="match status" value="1"/>
</dbReference>
<evidence type="ECO:0000313" key="4">
    <source>
        <dbReference type="Proteomes" id="UP000677054"/>
    </source>
</evidence>
<dbReference type="GO" id="GO:0042981">
    <property type="term" value="P:regulation of apoptotic process"/>
    <property type="evidence" value="ECO:0007669"/>
    <property type="project" value="InterPro"/>
</dbReference>
<reference evidence="3" key="1">
    <citation type="submission" date="2020-11" db="EMBL/GenBank/DDBJ databases">
        <authorList>
            <person name="Tran Van P."/>
        </authorList>
    </citation>
    <scope>NUCLEOTIDE SEQUENCE</scope>
</reference>
<dbReference type="Proteomes" id="UP000677054">
    <property type="component" value="Unassembled WGS sequence"/>
</dbReference>
<dbReference type="EMBL" id="CAJPEV010000144">
    <property type="protein sequence ID" value="CAG0881325.1"/>
    <property type="molecule type" value="Genomic_DNA"/>
</dbReference>
<evidence type="ECO:0008006" key="5">
    <source>
        <dbReference type="Google" id="ProtNLM"/>
    </source>
</evidence>
<protein>
    <recommendedName>
        <fullName evidence="5">Death domain-containing protein</fullName>
    </recommendedName>
</protein>
<dbReference type="SMART" id="SM00005">
    <property type="entry name" value="DEATH"/>
    <property type="match status" value="1"/>
</dbReference>
<proteinExistence type="predicted"/>
<dbReference type="CDD" id="cd01671">
    <property type="entry name" value="CARD"/>
    <property type="match status" value="2"/>
</dbReference>
<feature type="domain" description="CARD" evidence="2">
    <location>
        <begin position="1"/>
        <end position="86"/>
    </location>
</feature>
<dbReference type="OrthoDB" id="10031931at2759"/>
<dbReference type="PROSITE" id="PS50017">
    <property type="entry name" value="DEATH_DOMAIN"/>
    <property type="match status" value="1"/>
</dbReference>
<dbReference type="SUPFAM" id="SSF47986">
    <property type="entry name" value="DEATH domain"/>
    <property type="match status" value="3"/>
</dbReference>
<dbReference type="InterPro" id="IPR000488">
    <property type="entry name" value="Death_dom"/>
</dbReference>
<dbReference type="CDD" id="cd01670">
    <property type="entry name" value="Death"/>
    <property type="match status" value="1"/>
</dbReference>
<name>A0A7R8X6C5_9CRUS</name>
<dbReference type="AlphaFoldDB" id="A0A7R8X6C5"/>
<dbReference type="PROSITE" id="PS50209">
    <property type="entry name" value="CARD"/>
    <property type="match status" value="2"/>
</dbReference>